<protein>
    <recommendedName>
        <fullName evidence="8">YDG domain-containing protein</fullName>
    </recommendedName>
</protein>
<evidence type="ECO:0000313" key="7">
    <source>
        <dbReference type="Proteomes" id="UP000636709"/>
    </source>
</evidence>
<keyword evidence="2 3" id="KW-0539">Nucleus</keyword>
<dbReference type="PROSITE" id="PS51015">
    <property type="entry name" value="YDG"/>
    <property type="match status" value="1"/>
</dbReference>
<reference evidence="6" key="1">
    <citation type="submission" date="2020-07" db="EMBL/GenBank/DDBJ databases">
        <title>Genome sequence and genetic diversity analysis of an under-domesticated orphan crop, white fonio (Digitaria exilis).</title>
        <authorList>
            <person name="Bennetzen J.L."/>
            <person name="Chen S."/>
            <person name="Ma X."/>
            <person name="Wang X."/>
            <person name="Yssel A.E.J."/>
            <person name="Chaluvadi S.R."/>
            <person name="Johnson M."/>
            <person name="Gangashetty P."/>
            <person name="Hamidou F."/>
            <person name="Sanogo M.D."/>
            <person name="Zwaenepoel A."/>
            <person name="Wallace J."/>
            <person name="Van De Peer Y."/>
            <person name="Van Deynze A."/>
        </authorList>
    </citation>
    <scope>NUCLEOTIDE SEQUENCE</scope>
    <source>
        <tissue evidence="6">Leaves</tissue>
    </source>
</reference>
<dbReference type="OrthoDB" id="5792673at2759"/>
<evidence type="ECO:0000259" key="4">
    <source>
        <dbReference type="PROSITE" id="PS50867"/>
    </source>
</evidence>
<dbReference type="Gene3D" id="2.30.280.10">
    <property type="entry name" value="SRA-YDG"/>
    <property type="match status" value="1"/>
</dbReference>
<dbReference type="Pfam" id="PF05033">
    <property type="entry name" value="Pre-SET"/>
    <property type="match status" value="1"/>
</dbReference>
<dbReference type="EMBL" id="JACEFO010000544">
    <property type="protein sequence ID" value="KAF8765779.1"/>
    <property type="molecule type" value="Genomic_DNA"/>
</dbReference>
<dbReference type="PROSITE" id="PS50867">
    <property type="entry name" value="PRE_SET"/>
    <property type="match status" value="1"/>
</dbReference>
<comment type="caution">
    <text evidence="6">The sequence shown here is derived from an EMBL/GenBank/DDBJ whole genome shotgun (WGS) entry which is preliminary data.</text>
</comment>
<dbReference type="InterPro" id="IPR003105">
    <property type="entry name" value="SRA_YDG"/>
</dbReference>
<dbReference type="Pfam" id="PF02182">
    <property type="entry name" value="SAD_SRA"/>
    <property type="match status" value="1"/>
</dbReference>
<keyword evidence="7" id="KW-1185">Reference proteome</keyword>
<organism evidence="6 7">
    <name type="scientific">Digitaria exilis</name>
    <dbReference type="NCBI Taxonomy" id="1010633"/>
    <lineage>
        <taxon>Eukaryota</taxon>
        <taxon>Viridiplantae</taxon>
        <taxon>Streptophyta</taxon>
        <taxon>Embryophyta</taxon>
        <taxon>Tracheophyta</taxon>
        <taxon>Spermatophyta</taxon>
        <taxon>Magnoliopsida</taxon>
        <taxon>Liliopsida</taxon>
        <taxon>Poales</taxon>
        <taxon>Poaceae</taxon>
        <taxon>PACMAD clade</taxon>
        <taxon>Panicoideae</taxon>
        <taxon>Panicodae</taxon>
        <taxon>Paniceae</taxon>
        <taxon>Anthephorinae</taxon>
        <taxon>Digitaria</taxon>
    </lineage>
</organism>
<dbReference type="GO" id="GO:0005634">
    <property type="term" value="C:nucleus"/>
    <property type="evidence" value="ECO:0007669"/>
    <property type="project" value="UniProtKB-SubCell"/>
</dbReference>
<dbReference type="InterPro" id="IPR007728">
    <property type="entry name" value="Pre-SET_dom"/>
</dbReference>
<dbReference type="SMART" id="SM00466">
    <property type="entry name" value="SRA"/>
    <property type="match status" value="1"/>
</dbReference>
<evidence type="ECO:0000259" key="5">
    <source>
        <dbReference type="PROSITE" id="PS51015"/>
    </source>
</evidence>
<gene>
    <name evidence="6" type="ORF">HU200_008288</name>
</gene>
<dbReference type="GO" id="GO:0005694">
    <property type="term" value="C:chromosome"/>
    <property type="evidence" value="ECO:0007669"/>
    <property type="project" value="UniProtKB-SubCell"/>
</dbReference>
<dbReference type="Proteomes" id="UP000636709">
    <property type="component" value="Unassembled WGS sequence"/>
</dbReference>
<comment type="subcellular location">
    <subcellularLocation>
        <location evidence="1">Chromosome</location>
    </subcellularLocation>
    <subcellularLocation>
        <location evidence="3">Nucleus</location>
    </subcellularLocation>
</comment>
<dbReference type="Gene3D" id="2.170.270.10">
    <property type="entry name" value="SET domain"/>
    <property type="match status" value="1"/>
</dbReference>
<dbReference type="InterPro" id="IPR046341">
    <property type="entry name" value="SET_dom_sf"/>
</dbReference>
<dbReference type="GO" id="GO:0042054">
    <property type="term" value="F:histone methyltransferase activity"/>
    <property type="evidence" value="ECO:0007669"/>
    <property type="project" value="InterPro"/>
</dbReference>
<dbReference type="PANTHER" id="PTHR45660:SF94">
    <property type="entry name" value="HISTONE-LYSINE N-METHYLTRANSFERASE, H3 LYSINE-9 SPECIFIC SUVH4"/>
    <property type="match status" value="1"/>
</dbReference>
<dbReference type="SUPFAM" id="SSF82199">
    <property type="entry name" value="SET domain"/>
    <property type="match status" value="1"/>
</dbReference>
<evidence type="ECO:0000313" key="6">
    <source>
        <dbReference type="EMBL" id="KAF8765779.1"/>
    </source>
</evidence>
<dbReference type="InterPro" id="IPR015947">
    <property type="entry name" value="PUA-like_sf"/>
</dbReference>
<feature type="domain" description="Pre-SET" evidence="4">
    <location>
        <begin position="244"/>
        <end position="319"/>
    </location>
</feature>
<sequence>MVAIGIHSHWQRRPRNKFNSTYFEKGYGDFAFPLATCIVLSGKYADDFDKANEIIYTGEGGNNLFGNCQQQTAQTLVRGNLALKVNSRVPLINSKDNGNHIRVIRGHVEKSSYSGKVYTYDGLYKVVDYWSEKGVEGHLVFKFRLKRLEGQPPLTTSQVLFTRGDVPMPISELPGCVTLSLSYQFHSLLFRILRLVCGDISNGQENFPIPSTNLVDNPPVPPSGFVYSKSLKIPKHINIPVDRIGCNCTGDCSTSDHCLCAKRNGTALPYVSTQRKKAKQNGSKHNNAGRLVEPKAVVYECGTNCTCHCNCVNRTSQQGLNYRLEVITLYSRQNQKAGVLGRGTLFFLGP</sequence>
<dbReference type="InterPro" id="IPR051357">
    <property type="entry name" value="H3K9_HMTase_SUVAR3-9"/>
</dbReference>
<dbReference type="PANTHER" id="PTHR45660">
    <property type="entry name" value="HISTONE-LYSINE N-METHYLTRANSFERASE SETMAR"/>
    <property type="match status" value="1"/>
</dbReference>
<dbReference type="GO" id="GO:0008270">
    <property type="term" value="F:zinc ion binding"/>
    <property type="evidence" value="ECO:0007669"/>
    <property type="project" value="InterPro"/>
</dbReference>
<accession>A0A835KP53</accession>
<feature type="domain" description="YDG" evidence="5">
    <location>
        <begin position="1"/>
        <end position="147"/>
    </location>
</feature>
<dbReference type="GO" id="GO:0003690">
    <property type="term" value="F:double-stranded DNA binding"/>
    <property type="evidence" value="ECO:0007669"/>
    <property type="project" value="TreeGrafter"/>
</dbReference>
<dbReference type="InterPro" id="IPR036987">
    <property type="entry name" value="SRA-YDG_sf"/>
</dbReference>
<dbReference type="AlphaFoldDB" id="A0A835KP53"/>
<name>A0A835KP53_9POAL</name>
<dbReference type="SMART" id="SM00468">
    <property type="entry name" value="PreSET"/>
    <property type="match status" value="1"/>
</dbReference>
<evidence type="ECO:0008006" key="8">
    <source>
        <dbReference type="Google" id="ProtNLM"/>
    </source>
</evidence>
<evidence type="ECO:0000256" key="1">
    <source>
        <dbReference type="ARBA" id="ARBA00004286"/>
    </source>
</evidence>
<evidence type="ECO:0000256" key="2">
    <source>
        <dbReference type="ARBA" id="ARBA00023242"/>
    </source>
</evidence>
<dbReference type="SUPFAM" id="SSF88697">
    <property type="entry name" value="PUA domain-like"/>
    <property type="match status" value="1"/>
</dbReference>
<evidence type="ECO:0000256" key="3">
    <source>
        <dbReference type="PROSITE-ProRule" id="PRU00358"/>
    </source>
</evidence>
<proteinExistence type="predicted"/>